<gene>
    <name evidence="2" type="ORF">Q4Q39_00865</name>
</gene>
<evidence type="ECO:0000313" key="3">
    <source>
        <dbReference type="Proteomes" id="UP001176891"/>
    </source>
</evidence>
<sequence>MRIKILIIFTLFNYIAHTQETSIDTTLQKRLVKFPLFTSDYFHYPKSNFNTETGKGEVEINEWKTSFQVVIPLKERKTYLLNGINYSLFNYHTTIESSNLNIQETYHSIGYSVGLINILSKKWKLIFNLAPTISGDFNESLSTDDFILQLSALALKRANENFQYGFGFTYTNRFGNFTLFPLINLTYKKNKWLTLAVIPSYVSQFYNINEKSRIGIKAAIYGNLYNVDFDNMPSTIDLNRISYSRITIGPEFQFKLFGDLYLNTSTGFTVRNIIKIQDDQLNTELDLNVDDTFFFNVGLRILK</sequence>
<reference evidence="2" key="1">
    <citation type="submission" date="2023-07" db="EMBL/GenBank/DDBJ databases">
        <title>Two novel species in the genus Flavivirga.</title>
        <authorList>
            <person name="Kwon K."/>
        </authorList>
    </citation>
    <scope>NUCLEOTIDE SEQUENCE</scope>
    <source>
        <strain evidence="2">KACC 14157</strain>
    </source>
</reference>
<organism evidence="2 3">
    <name type="scientific">Flavivirga amylovorans</name>
    <dbReference type="NCBI Taxonomy" id="870486"/>
    <lineage>
        <taxon>Bacteria</taxon>
        <taxon>Pseudomonadati</taxon>
        <taxon>Bacteroidota</taxon>
        <taxon>Flavobacteriia</taxon>
        <taxon>Flavobacteriales</taxon>
        <taxon>Flavobacteriaceae</taxon>
        <taxon>Flavivirga</taxon>
    </lineage>
</organism>
<dbReference type="Proteomes" id="UP001176891">
    <property type="component" value="Unassembled WGS sequence"/>
</dbReference>
<name>A0ABT8WW88_9FLAO</name>
<evidence type="ECO:0000313" key="2">
    <source>
        <dbReference type="EMBL" id="MDO5985940.1"/>
    </source>
</evidence>
<evidence type="ECO:0000259" key="1">
    <source>
        <dbReference type="Pfam" id="PF19783"/>
    </source>
</evidence>
<comment type="caution">
    <text evidence="2">The sequence shown here is derived from an EMBL/GenBank/DDBJ whole genome shotgun (WGS) entry which is preliminary data.</text>
</comment>
<protein>
    <submittedName>
        <fullName evidence="2">DUF6268 family outer membrane beta-barrel protein</fullName>
    </submittedName>
</protein>
<dbReference type="EMBL" id="JAUOEM010000001">
    <property type="protein sequence ID" value="MDO5985940.1"/>
    <property type="molecule type" value="Genomic_DNA"/>
</dbReference>
<proteinExistence type="predicted"/>
<keyword evidence="3" id="KW-1185">Reference proteome</keyword>
<dbReference type="Pfam" id="PF19783">
    <property type="entry name" value="DUF6268"/>
    <property type="match status" value="1"/>
</dbReference>
<accession>A0ABT8WW88</accession>
<feature type="domain" description="DUF6268" evidence="1">
    <location>
        <begin position="44"/>
        <end position="301"/>
    </location>
</feature>
<dbReference type="RefSeq" id="WP_303280484.1">
    <property type="nucleotide sequence ID" value="NZ_BAABCZ010000016.1"/>
</dbReference>
<dbReference type="InterPro" id="IPR046235">
    <property type="entry name" value="DUF6268"/>
</dbReference>